<comment type="subcellular location">
    <subcellularLocation>
        <location evidence="2">Cytoplasm</location>
    </subcellularLocation>
</comment>
<evidence type="ECO:0000313" key="17">
    <source>
        <dbReference type="EMBL" id="KDN96639.1"/>
    </source>
</evidence>
<evidence type="ECO:0000256" key="4">
    <source>
        <dbReference type="ARBA" id="ARBA00017719"/>
    </source>
</evidence>
<dbReference type="GO" id="GO:0006364">
    <property type="term" value="P:rRNA processing"/>
    <property type="evidence" value="ECO:0007669"/>
    <property type="project" value="UniProtKB-KW"/>
</dbReference>
<dbReference type="AlphaFoldDB" id="A0A066ZWI7"/>
<dbReference type="PANTHER" id="PTHR30001">
    <property type="entry name" value="RIBONUCLEASE"/>
    <property type="match status" value="1"/>
</dbReference>
<evidence type="ECO:0000256" key="2">
    <source>
        <dbReference type="ARBA" id="ARBA00004496"/>
    </source>
</evidence>
<keyword evidence="12" id="KW-0255">Endonuclease</keyword>
<evidence type="ECO:0000256" key="3">
    <source>
        <dbReference type="ARBA" id="ARBA00005663"/>
    </source>
</evidence>
<keyword evidence="9" id="KW-0540">Nuclease</keyword>
<evidence type="ECO:0000256" key="6">
    <source>
        <dbReference type="ARBA" id="ARBA00022552"/>
    </source>
</evidence>
<evidence type="ECO:0000256" key="11">
    <source>
        <dbReference type="ARBA" id="ARBA00022730"/>
    </source>
</evidence>
<dbReference type="SMART" id="SM00316">
    <property type="entry name" value="S1"/>
    <property type="match status" value="1"/>
</dbReference>
<dbReference type="GO" id="GO:0000049">
    <property type="term" value="F:tRNA binding"/>
    <property type="evidence" value="ECO:0007669"/>
    <property type="project" value="UniProtKB-KW"/>
</dbReference>
<evidence type="ECO:0000256" key="13">
    <source>
        <dbReference type="ARBA" id="ARBA00022801"/>
    </source>
</evidence>
<dbReference type="InterPro" id="IPR004659">
    <property type="entry name" value="RNase_E/G"/>
</dbReference>
<keyword evidence="7" id="KW-0820">tRNA-binding</keyword>
<sequence length="490" mass="55835">MSNEEKILVNVTPYETRVAWVENGVLQEVWIERANKKGLVGNIYIGKVDRVLPGMQAAFVDIGLERTAFLHVSDVCPSTIGKTVEPDCEDITKFLHAGQKVMVQVVKDPISSKGARLTMNATIPSRMLVYMPGEKMVGVSQKIEDADERERLRELIKSMPETTESEGGFIVRTVAEGVDFHEMRADLIYLQKLWGVIQEKAKKVRTSALVYEDLPLYLHLLRDIPSDRIEEIRVDSLETFKKMKDFAESYVMELSNKLHRYQGERPIFDVYNIEEEIQQALEKRVNLKSGGYLVIDQTEAMTTIDVNTGGFVGHKNLEETIFRTNLEATQAIARQLRLRNLGGIIILDLIDMDIEEHKKVVYAALQKELAKDRVKTSMSEISSLGLIEMTRKRTRESLERTLCEPCLVCHGRGSVKTPETISFEIFREITRMAKQFDAEKYRVIAAESVVSYILDEASTRVAELESFLEKSIRFQAESGYFVEQFDVVMS</sequence>
<dbReference type="Gene3D" id="2.40.50.140">
    <property type="entry name" value="Nucleic acid-binding proteins"/>
    <property type="match status" value="1"/>
</dbReference>
<evidence type="ECO:0000256" key="1">
    <source>
        <dbReference type="ARBA" id="ARBA00001946"/>
    </source>
</evidence>
<keyword evidence="15" id="KW-0694">RNA-binding</keyword>
<evidence type="ECO:0000256" key="7">
    <source>
        <dbReference type="ARBA" id="ARBA00022555"/>
    </source>
</evidence>
<keyword evidence="18" id="KW-1185">Reference proteome</keyword>
<protein>
    <recommendedName>
        <fullName evidence="4">Ribonuclease G</fullName>
    </recommendedName>
</protein>
<evidence type="ECO:0000256" key="9">
    <source>
        <dbReference type="ARBA" id="ARBA00022722"/>
    </source>
</evidence>
<keyword evidence="8" id="KW-0819">tRNA processing</keyword>
<dbReference type="Proteomes" id="UP000027341">
    <property type="component" value="Unassembled WGS sequence"/>
</dbReference>
<evidence type="ECO:0000256" key="10">
    <source>
        <dbReference type="ARBA" id="ARBA00022723"/>
    </source>
</evidence>
<name>A0A066ZWI7_HYDMR</name>
<dbReference type="Pfam" id="PF10150">
    <property type="entry name" value="RNase_E_G"/>
    <property type="match status" value="1"/>
</dbReference>
<dbReference type="InterPro" id="IPR012340">
    <property type="entry name" value="NA-bd_OB-fold"/>
</dbReference>
<keyword evidence="13" id="KW-0378">Hydrolase</keyword>
<keyword evidence="6" id="KW-0698">rRNA processing</keyword>
<dbReference type="GO" id="GO:0019843">
    <property type="term" value="F:rRNA binding"/>
    <property type="evidence" value="ECO:0007669"/>
    <property type="project" value="UniProtKB-KW"/>
</dbReference>
<accession>A0A066ZWI7</accession>
<dbReference type="Gene3D" id="3.40.1260.20">
    <property type="entry name" value="Ribonuclease E, catalytic domain"/>
    <property type="match status" value="1"/>
</dbReference>
<dbReference type="GO" id="GO:0004540">
    <property type="term" value="F:RNA nuclease activity"/>
    <property type="evidence" value="ECO:0007669"/>
    <property type="project" value="InterPro"/>
</dbReference>
<dbReference type="PROSITE" id="PS50126">
    <property type="entry name" value="S1"/>
    <property type="match status" value="1"/>
</dbReference>
<evidence type="ECO:0000256" key="15">
    <source>
        <dbReference type="ARBA" id="ARBA00022884"/>
    </source>
</evidence>
<evidence type="ECO:0000259" key="16">
    <source>
        <dbReference type="PROSITE" id="PS50126"/>
    </source>
</evidence>
<gene>
    <name evidence="17" type="ORF">EI16_10330</name>
</gene>
<keyword evidence="10" id="KW-0479">Metal-binding</keyword>
<dbReference type="GO" id="GO:0005737">
    <property type="term" value="C:cytoplasm"/>
    <property type="evidence" value="ECO:0007669"/>
    <property type="project" value="UniProtKB-SubCell"/>
</dbReference>
<proteinExistence type="inferred from homology"/>
<evidence type="ECO:0000256" key="8">
    <source>
        <dbReference type="ARBA" id="ARBA00022694"/>
    </source>
</evidence>
<evidence type="ECO:0000256" key="14">
    <source>
        <dbReference type="ARBA" id="ARBA00022842"/>
    </source>
</evidence>
<keyword evidence="14" id="KW-0460">Magnesium</keyword>
<dbReference type="STRING" id="28885.EI16_10330"/>
<dbReference type="NCBIfam" id="TIGR00757">
    <property type="entry name" value="RNaseEG"/>
    <property type="match status" value="1"/>
</dbReference>
<evidence type="ECO:0000313" key="18">
    <source>
        <dbReference type="Proteomes" id="UP000027341"/>
    </source>
</evidence>
<dbReference type="InterPro" id="IPR003029">
    <property type="entry name" value="S1_domain"/>
</dbReference>
<dbReference type="EMBL" id="JMIU01000001">
    <property type="protein sequence ID" value="KDN96639.1"/>
    <property type="molecule type" value="Genomic_DNA"/>
</dbReference>
<dbReference type="PANTHER" id="PTHR30001:SF0">
    <property type="entry name" value="RIBONUCLEASE G"/>
    <property type="match status" value="1"/>
</dbReference>
<reference evidence="17 18" key="1">
    <citation type="submission" date="2014-04" db="EMBL/GenBank/DDBJ databases">
        <title>Draft genome sequence of Hydrogenovibrio marinus MH-110, a model organism for aerobic H2 metabolism.</title>
        <authorList>
            <person name="Cha H.J."/>
            <person name="Jo B.H."/>
            <person name="Hwang B.H."/>
        </authorList>
    </citation>
    <scope>NUCLEOTIDE SEQUENCE [LARGE SCALE GENOMIC DNA]</scope>
    <source>
        <strain evidence="17 18">MH-110</strain>
    </source>
</reference>
<dbReference type="InterPro" id="IPR019307">
    <property type="entry name" value="RNA-bd_AU-1/RNase_E/G"/>
</dbReference>
<evidence type="ECO:0000256" key="5">
    <source>
        <dbReference type="ARBA" id="ARBA00022490"/>
    </source>
</evidence>
<comment type="cofactor">
    <cofactor evidence="1">
        <name>Mg(2+)</name>
        <dbReference type="ChEBI" id="CHEBI:18420"/>
    </cofactor>
</comment>
<dbReference type="InterPro" id="IPR048583">
    <property type="entry name" value="RNase_E_G_thioredoxin-like"/>
</dbReference>
<feature type="domain" description="S1 motif" evidence="16">
    <location>
        <begin position="41"/>
        <end position="120"/>
    </location>
</feature>
<keyword evidence="5" id="KW-0963">Cytoplasm</keyword>
<dbReference type="CDD" id="cd04453">
    <property type="entry name" value="S1_RNase_E"/>
    <property type="match status" value="1"/>
</dbReference>
<dbReference type="GO" id="GO:0008033">
    <property type="term" value="P:tRNA processing"/>
    <property type="evidence" value="ECO:0007669"/>
    <property type="project" value="UniProtKB-KW"/>
</dbReference>
<dbReference type="Pfam" id="PF20833">
    <property type="entry name" value="RNase_E_G_Thio"/>
    <property type="match status" value="1"/>
</dbReference>
<comment type="caution">
    <text evidence="17">The sequence shown here is derived from an EMBL/GenBank/DDBJ whole genome shotgun (WGS) entry which is preliminary data.</text>
</comment>
<keyword evidence="11" id="KW-0699">rRNA-binding</keyword>
<evidence type="ECO:0000256" key="12">
    <source>
        <dbReference type="ARBA" id="ARBA00022759"/>
    </source>
</evidence>
<comment type="similarity">
    <text evidence="3">Belongs to the RNase E/G family. RNase G subfamily.</text>
</comment>
<dbReference type="GO" id="GO:0016787">
    <property type="term" value="F:hydrolase activity"/>
    <property type="evidence" value="ECO:0007669"/>
    <property type="project" value="UniProtKB-KW"/>
</dbReference>
<dbReference type="GO" id="GO:0004519">
    <property type="term" value="F:endonuclease activity"/>
    <property type="evidence" value="ECO:0007669"/>
    <property type="project" value="UniProtKB-KW"/>
</dbReference>
<dbReference type="RefSeq" id="WP_029913213.1">
    <property type="nucleotide sequence ID" value="NZ_AP020335.1"/>
</dbReference>
<dbReference type="NCBIfam" id="NF008689">
    <property type="entry name" value="PRK11712.1"/>
    <property type="match status" value="1"/>
</dbReference>
<dbReference type="SUPFAM" id="SSF50249">
    <property type="entry name" value="Nucleic acid-binding proteins"/>
    <property type="match status" value="1"/>
</dbReference>
<dbReference type="GO" id="GO:0046872">
    <property type="term" value="F:metal ion binding"/>
    <property type="evidence" value="ECO:0007669"/>
    <property type="project" value="UniProtKB-KW"/>
</dbReference>
<organism evidence="17 18">
    <name type="scientific">Hydrogenovibrio marinus</name>
    <dbReference type="NCBI Taxonomy" id="28885"/>
    <lineage>
        <taxon>Bacteria</taxon>
        <taxon>Pseudomonadati</taxon>
        <taxon>Pseudomonadota</taxon>
        <taxon>Gammaproteobacteria</taxon>
        <taxon>Thiotrichales</taxon>
        <taxon>Piscirickettsiaceae</taxon>
        <taxon>Hydrogenovibrio</taxon>
    </lineage>
</organism>